<sequence length="66" mass="7473">SADPTLSFYVAYHFVAELLLFPSCFHFVIIPLTVDGGIFSSKEISWMDLLHSWQPIMVPRLNSLSS</sequence>
<evidence type="ECO:0000313" key="2">
    <source>
        <dbReference type="EMBL" id="CAI9563045.1"/>
    </source>
</evidence>
<evidence type="ECO:0000256" key="1">
    <source>
        <dbReference type="SAM" id="Phobius"/>
    </source>
</evidence>
<gene>
    <name evidence="2" type="ORF">SPARVUS_LOCUS5692040</name>
</gene>
<proteinExistence type="predicted"/>
<reference evidence="2" key="1">
    <citation type="submission" date="2023-05" db="EMBL/GenBank/DDBJ databases">
        <authorList>
            <person name="Stuckert A."/>
        </authorList>
    </citation>
    <scope>NUCLEOTIDE SEQUENCE</scope>
</reference>
<comment type="caution">
    <text evidence="2">The sequence shown here is derived from an EMBL/GenBank/DDBJ whole genome shotgun (WGS) entry which is preliminary data.</text>
</comment>
<feature type="non-terminal residue" evidence="2">
    <location>
        <position position="1"/>
    </location>
</feature>
<keyword evidence="1" id="KW-0812">Transmembrane</keyword>
<dbReference type="Proteomes" id="UP001162483">
    <property type="component" value="Unassembled WGS sequence"/>
</dbReference>
<organism evidence="2 3">
    <name type="scientific">Staurois parvus</name>
    <dbReference type="NCBI Taxonomy" id="386267"/>
    <lineage>
        <taxon>Eukaryota</taxon>
        <taxon>Metazoa</taxon>
        <taxon>Chordata</taxon>
        <taxon>Craniata</taxon>
        <taxon>Vertebrata</taxon>
        <taxon>Euteleostomi</taxon>
        <taxon>Amphibia</taxon>
        <taxon>Batrachia</taxon>
        <taxon>Anura</taxon>
        <taxon>Neobatrachia</taxon>
        <taxon>Ranoidea</taxon>
        <taxon>Ranidae</taxon>
        <taxon>Staurois</taxon>
    </lineage>
</organism>
<feature type="transmembrane region" description="Helical" evidence="1">
    <location>
        <begin position="12"/>
        <end position="34"/>
    </location>
</feature>
<name>A0ABN9CS73_9NEOB</name>
<keyword evidence="1" id="KW-1133">Transmembrane helix</keyword>
<protein>
    <submittedName>
        <fullName evidence="2">Uncharacterized protein</fullName>
    </submittedName>
</protein>
<keyword evidence="1" id="KW-0472">Membrane</keyword>
<keyword evidence="3" id="KW-1185">Reference proteome</keyword>
<accession>A0ABN9CS73</accession>
<dbReference type="EMBL" id="CATNWA010012251">
    <property type="protein sequence ID" value="CAI9563045.1"/>
    <property type="molecule type" value="Genomic_DNA"/>
</dbReference>
<evidence type="ECO:0000313" key="3">
    <source>
        <dbReference type="Proteomes" id="UP001162483"/>
    </source>
</evidence>